<evidence type="ECO:0000256" key="2">
    <source>
        <dbReference type="ARBA" id="ARBA00009464"/>
    </source>
</evidence>
<dbReference type="Gene3D" id="3.40.718.10">
    <property type="entry name" value="Isopropylmalate Dehydrogenase"/>
    <property type="match status" value="1"/>
</dbReference>
<dbReference type="GO" id="GO:0051287">
    <property type="term" value="F:NAD binding"/>
    <property type="evidence" value="ECO:0007669"/>
    <property type="project" value="InterPro"/>
</dbReference>
<keyword evidence="5 7" id="KW-0560">Oxidoreductase</keyword>
<dbReference type="GeneID" id="93299407"/>
<evidence type="ECO:0000256" key="4">
    <source>
        <dbReference type="ARBA" id="ARBA00022723"/>
    </source>
</evidence>
<evidence type="ECO:0000256" key="3">
    <source>
        <dbReference type="ARBA" id="ARBA00011738"/>
    </source>
</evidence>
<comment type="cofactor">
    <cofactor evidence="1">
        <name>a divalent metal cation</name>
        <dbReference type="ChEBI" id="CHEBI:60240"/>
    </cofactor>
</comment>
<evidence type="ECO:0000313" key="7">
    <source>
        <dbReference type="EMBL" id="ODM05785.1"/>
    </source>
</evidence>
<dbReference type="EMBL" id="MCGH01000002">
    <property type="protein sequence ID" value="ODM05785.1"/>
    <property type="molecule type" value="Genomic_DNA"/>
</dbReference>
<dbReference type="SUPFAM" id="SSF53659">
    <property type="entry name" value="Isocitrate/Isopropylmalate dehydrogenase-like"/>
    <property type="match status" value="1"/>
</dbReference>
<evidence type="ECO:0000313" key="10">
    <source>
        <dbReference type="Proteomes" id="UP000095003"/>
    </source>
</evidence>
<dbReference type="Proteomes" id="UP000094067">
    <property type="component" value="Unassembled WGS sequence"/>
</dbReference>
<proteinExistence type="inferred from homology"/>
<comment type="subunit">
    <text evidence="3">Homodimer.</text>
</comment>
<dbReference type="Proteomes" id="UP000095003">
    <property type="component" value="Unassembled WGS sequence"/>
</dbReference>
<dbReference type="EC" id="1.1.1.262" evidence="7"/>
<dbReference type="PANTHER" id="PTHR30004:SF6">
    <property type="entry name" value="D-THREONATE 4-PHOSPHATE DEHYDROGENASE"/>
    <property type="match status" value="1"/>
</dbReference>
<evidence type="ECO:0000256" key="5">
    <source>
        <dbReference type="ARBA" id="ARBA00023002"/>
    </source>
</evidence>
<dbReference type="RefSeq" id="WP_044970338.1">
    <property type="nucleotide sequence ID" value="NZ_BAABXS010000003.1"/>
</dbReference>
<dbReference type="GO" id="GO:0046872">
    <property type="term" value="F:metal ion binding"/>
    <property type="evidence" value="ECO:0007669"/>
    <property type="project" value="UniProtKB-KW"/>
</dbReference>
<keyword evidence="6" id="KW-0520">NAD</keyword>
<name>A0A1E3AAI7_9FIRM</name>
<organism evidence="7 9">
    <name type="scientific">Eisenbergiella tayi</name>
    <dbReference type="NCBI Taxonomy" id="1432052"/>
    <lineage>
        <taxon>Bacteria</taxon>
        <taxon>Bacillati</taxon>
        <taxon>Bacillota</taxon>
        <taxon>Clostridia</taxon>
        <taxon>Lachnospirales</taxon>
        <taxon>Lachnospiraceae</taxon>
        <taxon>Eisenbergiella</taxon>
    </lineage>
</organism>
<dbReference type="PATRIC" id="fig|1432052.3.peg.993"/>
<evidence type="ECO:0000256" key="6">
    <source>
        <dbReference type="ARBA" id="ARBA00023027"/>
    </source>
</evidence>
<dbReference type="GO" id="GO:0050570">
    <property type="term" value="F:4-hydroxythreonine-4-phosphate dehydrogenase activity"/>
    <property type="evidence" value="ECO:0007669"/>
    <property type="project" value="UniProtKB-EC"/>
</dbReference>
<evidence type="ECO:0000256" key="1">
    <source>
        <dbReference type="ARBA" id="ARBA00001968"/>
    </source>
</evidence>
<sequence length="367" mass="40309">MKPILGITMGDPSGNGPEITIKALMKPEIYERCRPVVIGDAVCMEAAASMVEGAYGFRIHAIRKVEDAVFAFGTIDVLDMGLVDVSKRLYMKDWKEIEEEVGEEAVKKAYLESHRMCGEAAFQYVKKVIQLAMDGTVDATVTNALNKDYINLAGHHYSGHTEIYADYTGTSHYTMMLAHENLRVVHVSTHVSLREACDRVKKERVLEVIKIADKGCRALGIKNPKIGVAGLNPHCGENGLFGREEIEEIQPAIDEALALGICIPERKPTPPDTVFSKALGGWYDIVVVMYHDQGHIPLKVKGFVYNQERQKWDAVAGINVTLGLPIIRASVDHGTGEGHAGDGSANELSLMNAMDYAIRMAEAKITN</sequence>
<reference evidence="9 10" key="1">
    <citation type="submission" date="2016-07" db="EMBL/GenBank/DDBJ databases">
        <title>Characterization of isolates of Eisenbergiella tayi derived from blood cultures, using whole genome sequencing.</title>
        <authorList>
            <person name="Burdz T."/>
            <person name="Wiebe D."/>
            <person name="Huynh C."/>
            <person name="Bernard K."/>
        </authorList>
    </citation>
    <scope>NUCLEOTIDE SEQUENCE [LARGE SCALE GENOMIC DNA]</scope>
    <source>
        <strain evidence="7 9">NML 110608</strain>
        <strain evidence="8 10">NML 120489</strain>
    </source>
</reference>
<protein>
    <submittedName>
        <fullName evidence="7">4-hydroxythreonine-4-phosphate dehydrogenase 2</fullName>
        <ecNumber evidence="7">1.1.1.262</ecNumber>
    </submittedName>
</protein>
<dbReference type="AlphaFoldDB" id="A0A1E3AAI7"/>
<comment type="similarity">
    <text evidence="2">Belongs to the PdxA family. PdxA2 subfamily.</text>
</comment>
<gene>
    <name evidence="7" type="primary">pdxA2</name>
    <name evidence="8" type="ORF">BEH84_00897</name>
    <name evidence="7" type="ORF">BEI61_01674</name>
</gene>
<keyword evidence="4" id="KW-0479">Metal-binding</keyword>
<accession>A0A1E3AAI7</accession>
<evidence type="ECO:0000313" key="8">
    <source>
        <dbReference type="EMBL" id="ODM13182.1"/>
    </source>
</evidence>
<evidence type="ECO:0000313" key="9">
    <source>
        <dbReference type="Proteomes" id="UP000094067"/>
    </source>
</evidence>
<comment type="caution">
    <text evidence="7">The sequence shown here is derived from an EMBL/GenBank/DDBJ whole genome shotgun (WGS) entry which is preliminary data.</text>
</comment>
<dbReference type="PANTHER" id="PTHR30004">
    <property type="entry name" value="4-HYDROXYTHREONINE-4-PHOSPHATE DEHYDROGENASE"/>
    <property type="match status" value="1"/>
</dbReference>
<dbReference type="Pfam" id="PF04166">
    <property type="entry name" value="PdxA"/>
    <property type="match status" value="1"/>
</dbReference>
<dbReference type="InterPro" id="IPR005255">
    <property type="entry name" value="PdxA_fam"/>
</dbReference>
<dbReference type="EMBL" id="MCGI01000001">
    <property type="protein sequence ID" value="ODM13182.1"/>
    <property type="molecule type" value="Genomic_DNA"/>
</dbReference>